<dbReference type="Proteomes" id="UP000007564">
    <property type="component" value="Chromosome"/>
</dbReference>
<name>A0A0C6PAZ1_BORBO</name>
<dbReference type="OrthoDB" id="8686017at2"/>
<proteinExistence type="predicted"/>
<dbReference type="KEGG" id="bbh:BN112_3864"/>
<dbReference type="AlphaFoldDB" id="A0A0C6PAZ1"/>
<dbReference type="EMBL" id="HE965806">
    <property type="protein sequence ID" value="CCJ55778.1"/>
    <property type="molecule type" value="Genomic_DNA"/>
</dbReference>
<dbReference type="HOGENOM" id="CLU_080357_1_0_4"/>
<organism evidence="1 2">
    <name type="scientific">Bordetella bronchiseptica 253</name>
    <dbReference type="NCBI Taxonomy" id="568707"/>
    <lineage>
        <taxon>Bacteria</taxon>
        <taxon>Pseudomonadati</taxon>
        <taxon>Pseudomonadota</taxon>
        <taxon>Betaproteobacteria</taxon>
        <taxon>Burkholderiales</taxon>
        <taxon>Alcaligenaceae</taxon>
        <taxon>Bordetella</taxon>
    </lineage>
</organism>
<reference evidence="1 2" key="1">
    <citation type="journal article" date="2012" name="BMC Genomics">
        <title>Comparative genomics of the classical Bordetella subspecies: the evolution and exchange of virulence-associated diversity amongst closely related pathogens.</title>
        <authorList>
            <person name="Park J."/>
            <person name="Zhang Y."/>
            <person name="Buboltz A.M."/>
            <person name="Zhang X."/>
            <person name="Schuster S.C."/>
            <person name="Ahuja U."/>
            <person name="Liu M."/>
            <person name="Miller J.F."/>
            <person name="Sebaihia M."/>
            <person name="Bentley S.D."/>
            <person name="Parkhill J."/>
            <person name="Harvill E.T."/>
        </authorList>
    </citation>
    <scope>NUCLEOTIDE SEQUENCE [LARGE SCALE GENOMIC DNA]</scope>
    <source>
        <strain evidence="1 2">253</strain>
    </source>
</reference>
<protein>
    <submittedName>
        <fullName evidence="1">Putative exported protein</fullName>
    </submittedName>
</protein>
<accession>A0A0C6PAZ1</accession>
<evidence type="ECO:0000313" key="1">
    <source>
        <dbReference type="EMBL" id="CCJ55778.1"/>
    </source>
</evidence>
<evidence type="ECO:0000313" key="2">
    <source>
        <dbReference type="Proteomes" id="UP000007564"/>
    </source>
</evidence>
<gene>
    <name evidence="1" type="ORF">BN112_3864</name>
</gene>
<sequence length="211" mass="23077">MARLTPSAAGVNEIGDNFRPLQVDSEPIPMISTLFRFMLKKRVRILWQAGCAALLLAACSPSYNWREIDVADGRVRAAFPGRVQTDTRDLALAEVPLRFSLTSARVEQAVFAIGHAPLPPEVAADPARRRALGEALARSLYANLGVQPPDPLPAPGADIEIHAPPGERDDWLLARVWATDDMLIEAVAAGTRQTLPAERAREFIDAVELRR</sequence>